<dbReference type="PANTHER" id="PTHR43047:SF72">
    <property type="entry name" value="OSMOSENSING HISTIDINE PROTEIN KINASE SLN1"/>
    <property type="match status" value="1"/>
</dbReference>
<name>A0AAD1Y5S5_EUPCR</name>
<dbReference type="Gene3D" id="1.10.287.130">
    <property type="match status" value="1"/>
</dbReference>
<keyword evidence="6" id="KW-0175">Coiled coil</keyword>
<accession>A0AAD1Y5S5</accession>
<dbReference type="InterPro" id="IPR003661">
    <property type="entry name" value="HisK_dim/P_dom"/>
</dbReference>
<dbReference type="Pfam" id="PF00512">
    <property type="entry name" value="HisKA"/>
    <property type="match status" value="1"/>
</dbReference>
<dbReference type="EMBL" id="CAMPGE010027185">
    <property type="protein sequence ID" value="CAI2384835.1"/>
    <property type="molecule type" value="Genomic_DNA"/>
</dbReference>
<proteinExistence type="predicted"/>
<dbReference type="PRINTS" id="PR00344">
    <property type="entry name" value="BCTRLSENSOR"/>
</dbReference>
<keyword evidence="9" id="KW-1185">Reference proteome</keyword>
<gene>
    <name evidence="8" type="ORF">ECRASSUSDP1_LOCUS26374</name>
</gene>
<dbReference type="Gene3D" id="3.30.565.10">
    <property type="entry name" value="Histidine kinase-like ATPase, C-terminal domain"/>
    <property type="match status" value="1"/>
</dbReference>
<reference evidence="8" key="1">
    <citation type="submission" date="2023-07" db="EMBL/GenBank/DDBJ databases">
        <authorList>
            <consortium name="AG Swart"/>
            <person name="Singh M."/>
            <person name="Singh A."/>
            <person name="Seah K."/>
            <person name="Emmerich C."/>
        </authorList>
    </citation>
    <scope>NUCLEOTIDE SEQUENCE</scope>
    <source>
        <strain evidence="8">DP1</strain>
    </source>
</reference>
<comment type="catalytic activity">
    <reaction evidence="1">
        <text>ATP + protein L-histidine = ADP + protein N-phospho-L-histidine.</text>
        <dbReference type="EC" id="2.7.13.3"/>
    </reaction>
</comment>
<dbReference type="GO" id="GO:0005886">
    <property type="term" value="C:plasma membrane"/>
    <property type="evidence" value="ECO:0007669"/>
    <property type="project" value="TreeGrafter"/>
</dbReference>
<dbReference type="InterPro" id="IPR005467">
    <property type="entry name" value="His_kinase_dom"/>
</dbReference>
<keyword evidence="3" id="KW-0597">Phosphoprotein</keyword>
<feature type="coiled-coil region" evidence="6">
    <location>
        <begin position="212"/>
        <end position="239"/>
    </location>
</feature>
<evidence type="ECO:0000256" key="5">
    <source>
        <dbReference type="ARBA" id="ARBA00022777"/>
    </source>
</evidence>
<comment type="caution">
    <text evidence="8">The sequence shown here is derived from an EMBL/GenBank/DDBJ whole genome shotgun (WGS) entry which is preliminary data.</text>
</comment>
<dbReference type="InterPro" id="IPR004358">
    <property type="entry name" value="Sig_transdc_His_kin-like_C"/>
</dbReference>
<keyword evidence="5" id="KW-0418">Kinase</keyword>
<dbReference type="PANTHER" id="PTHR43047">
    <property type="entry name" value="TWO-COMPONENT HISTIDINE PROTEIN KINASE"/>
    <property type="match status" value="1"/>
</dbReference>
<dbReference type="InterPro" id="IPR036097">
    <property type="entry name" value="HisK_dim/P_sf"/>
</dbReference>
<evidence type="ECO:0000256" key="1">
    <source>
        <dbReference type="ARBA" id="ARBA00000085"/>
    </source>
</evidence>
<dbReference type="InterPro" id="IPR036890">
    <property type="entry name" value="HATPase_C_sf"/>
</dbReference>
<evidence type="ECO:0000256" key="6">
    <source>
        <dbReference type="SAM" id="Coils"/>
    </source>
</evidence>
<dbReference type="Proteomes" id="UP001295684">
    <property type="component" value="Unassembled WGS sequence"/>
</dbReference>
<dbReference type="AlphaFoldDB" id="A0AAD1Y5S5"/>
<evidence type="ECO:0000256" key="2">
    <source>
        <dbReference type="ARBA" id="ARBA00012438"/>
    </source>
</evidence>
<organism evidence="8 9">
    <name type="scientific">Euplotes crassus</name>
    <dbReference type="NCBI Taxonomy" id="5936"/>
    <lineage>
        <taxon>Eukaryota</taxon>
        <taxon>Sar</taxon>
        <taxon>Alveolata</taxon>
        <taxon>Ciliophora</taxon>
        <taxon>Intramacronucleata</taxon>
        <taxon>Spirotrichea</taxon>
        <taxon>Hypotrichia</taxon>
        <taxon>Euplotida</taxon>
        <taxon>Euplotidae</taxon>
        <taxon>Moneuplotes</taxon>
    </lineage>
</organism>
<feature type="domain" description="Histidine kinase" evidence="7">
    <location>
        <begin position="335"/>
        <end position="616"/>
    </location>
</feature>
<evidence type="ECO:0000256" key="4">
    <source>
        <dbReference type="ARBA" id="ARBA00022679"/>
    </source>
</evidence>
<evidence type="ECO:0000256" key="3">
    <source>
        <dbReference type="ARBA" id="ARBA00022553"/>
    </source>
</evidence>
<dbReference type="SMART" id="SM00388">
    <property type="entry name" value="HisKA"/>
    <property type="match status" value="1"/>
</dbReference>
<dbReference type="EC" id="2.7.13.3" evidence="2"/>
<dbReference type="PROSITE" id="PS50109">
    <property type="entry name" value="HIS_KIN"/>
    <property type="match status" value="1"/>
</dbReference>
<dbReference type="SMART" id="SM00387">
    <property type="entry name" value="HATPase_c"/>
    <property type="match status" value="1"/>
</dbReference>
<dbReference type="InterPro" id="IPR003594">
    <property type="entry name" value="HATPase_dom"/>
</dbReference>
<dbReference type="GO" id="GO:0009927">
    <property type="term" value="F:histidine phosphotransfer kinase activity"/>
    <property type="evidence" value="ECO:0007669"/>
    <property type="project" value="TreeGrafter"/>
</dbReference>
<dbReference type="GO" id="GO:0000155">
    <property type="term" value="F:phosphorelay sensor kinase activity"/>
    <property type="evidence" value="ECO:0007669"/>
    <property type="project" value="InterPro"/>
</dbReference>
<keyword evidence="4" id="KW-0808">Transferase</keyword>
<dbReference type="SUPFAM" id="SSF55874">
    <property type="entry name" value="ATPase domain of HSP90 chaperone/DNA topoisomerase II/histidine kinase"/>
    <property type="match status" value="1"/>
</dbReference>
<evidence type="ECO:0000259" key="7">
    <source>
        <dbReference type="PROSITE" id="PS50109"/>
    </source>
</evidence>
<protein>
    <recommendedName>
        <fullName evidence="2">histidine kinase</fullName>
        <ecNumber evidence="2">2.7.13.3</ecNumber>
    </recommendedName>
</protein>
<dbReference type="SUPFAM" id="SSF47384">
    <property type="entry name" value="Homodimeric domain of signal transducing histidine kinase"/>
    <property type="match status" value="1"/>
</dbReference>
<sequence length="624" mass="71584">MSNSLISGKFSINFRINEGYLFQIVASLIFSTCVTTNWKLACINQGLLHVYGLLRLESKFGTLSDIYYPCSVLALIFFTFGSFCYSQTCKDEFIANYNNKNTLKGQKEILNSLPEGVLIADIKDAYKYLNPKIKQTFSLSEFCQPELWRGMENEAQEKTMRKLDQIIQELEEKYPMAGKREPGKCEEATEFLDGFLGKFTATCQSLKENQPQINYFNQLDQLSRNREGLEDRKIDEDSDNEHSLSSFLKEERRLVINGFHERKESKIKVKYNPSRMGKLYDFRSKEFLVKTTLVNVAGISEQDLSCIHMFIETTQISQLEEAKAQNHYQRQMLSNVSHEFRTPLNSIMASLELMRIQDLGECNRFVRIASSSCNVLGMLVEDILDHAKIDSGVFQINEEVFTITQCLHEIQEVFTLQADGKGLELRIDIQDKLKELPIMSDKSRLKQVIMNLVSNALKFTDRGSITIEIYERLNQLELQDFEESKSAEQNSYKDHFRQNSECGIVDLPCEGSTDILSRHDCTEYFFHTKRSIFRNDDELDSEFTQTMSITLKVIDTGIGISKADQKSLFKLFGKLSSNHNRNKTGCGLGLTICKKLIEKLDGSIHLSSIENVGTTVECHFLCKY</sequence>
<dbReference type="CDD" id="cd00082">
    <property type="entry name" value="HisKA"/>
    <property type="match status" value="1"/>
</dbReference>
<dbReference type="Pfam" id="PF02518">
    <property type="entry name" value="HATPase_c"/>
    <property type="match status" value="1"/>
</dbReference>
<evidence type="ECO:0000313" key="9">
    <source>
        <dbReference type="Proteomes" id="UP001295684"/>
    </source>
</evidence>
<evidence type="ECO:0000313" key="8">
    <source>
        <dbReference type="EMBL" id="CAI2384835.1"/>
    </source>
</evidence>